<dbReference type="InterPro" id="IPR043129">
    <property type="entry name" value="ATPase_NBD"/>
</dbReference>
<proteinExistence type="inferred from homology"/>
<protein>
    <submittedName>
        <fullName evidence="2">ROK family protein</fullName>
    </submittedName>
</protein>
<dbReference type="SUPFAM" id="SSF53067">
    <property type="entry name" value="Actin-like ATPase domain"/>
    <property type="match status" value="1"/>
</dbReference>
<dbReference type="Proteomes" id="UP000306628">
    <property type="component" value="Unassembled WGS sequence"/>
</dbReference>
<dbReference type="OrthoDB" id="3534172at2"/>
<dbReference type="AlphaFoldDB" id="A0A5S4H7M9"/>
<dbReference type="Gene3D" id="3.30.420.40">
    <property type="match status" value="2"/>
</dbReference>
<evidence type="ECO:0000313" key="2">
    <source>
        <dbReference type="EMBL" id="TMR34850.1"/>
    </source>
</evidence>
<evidence type="ECO:0000313" key="3">
    <source>
        <dbReference type="Proteomes" id="UP000306628"/>
    </source>
</evidence>
<dbReference type="InterPro" id="IPR049874">
    <property type="entry name" value="ROK_cs"/>
</dbReference>
<sequence>MGTSERRTVRDLRRGNRAMLLRSLYFGGPASRNELSAATGLSAATVSTMTGDLLADNVIVEAGQVDSDGGRPRVLLRVNPDYGYAVGVDVGETQVKVELFDLEMKERARAHYAVRSAKHDPELVARHILTGVDAVIAEGEVAPEQVLGVGVGVPGIVEPGPDALVRAKTFGWEAVPLGALLRAGTALPALPLYVDNGAKTMGQAELWFGSGKGTREAIIVLMGSGVGGAIVTGGEIYRGAGKAAGEVGHLKIVAGGRACRCGARGCLEAYLGAEAILDRAGVVADSAEEEAALARLLEEGSPVIDESVELLGVGLSSLVHLFNPERIVIGGWAGLMLGGRLLERIRAATAANTQAQPFRPGTVVLGRLGPDAVALGAATLVLEPFFGNAAFHGSVTTIA</sequence>
<dbReference type="RefSeq" id="WP_138690445.1">
    <property type="nucleotide sequence ID" value="NZ_JBHSAZ010000003.1"/>
</dbReference>
<name>A0A5S4H7M9_9ACTN</name>
<dbReference type="SUPFAM" id="SSF46785">
    <property type="entry name" value="Winged helix' DNA-binding domain"/>
    <property type="match status" value="1"/>
</dbReference>
<keyword evidence="3" id="KW-1185">Reference proteome</keyword>
<dbReference type="InterPro" id="IPR000600">
    <property type="entry name" value="ROK"/>
</dbReference>
<reference evidence="2 3" key="1">
    <citation type="submission" date="2019-05" db="EMBL/GenBank/DDBJ databases">
        <title>Draft genome sequence of Nonomuraea zeae DSM 100528.</title>
        <authorList>
            <person name="Saricaoglu S."/>
            <person name="Isik K."/>
        </authorList>
    </citation>
    <scope>NUCLEOTIDE SEQUENCE [LARGE SCALE GENOMIC DNA]</scope>
    <source>
        <strain evidence="2 3">DSM 100528</strain>
    </source>
</reference>
<gene>
    <name evidence="2" type="ORF">ETD85_15700</name>
</gene>
<dbReference type="InterPro" id="IPR036388">
    <property type="entry name" value="WH-like_DNA-bd_sf"/>
</dbReference>
<dbReference type="PANTHER" id="PTHR18964">
    <property type="entry name" value="ROK (REPRESSOR, ORF, KINASE) FAMILY"/>
    <property type="match status" value="1"/>
</dbReference>
<dbReference type="EMBL" id="VCKX01000040">
    <property type="protein sequence ID" value="TMR34850.1"/>
    <property type="molecule type" value="Genomic_DNA"/>
</dbReference>
<dbReference type="InterPro" id="IPR036390">
    <property type="entry name" value="WH_DNA-bd_sf"/>
</dbReference>
<comment type="similarity">
    <text evidence="1">Belongs to the ROK (NagC/XylR) family.</text>
</comment>
<organism evidence="2 3">
    <name type="scientific">Nonomuraea zeae</name>
    <dbReference type="NCBI Taxonomy" id="1642303"/>
    <lineage>
        <taxon>Bacteria</taxon>
        <taxon>Bacillati</taxon>
        <taxon>Actinomycetota</taxon>
        <taxon>Actinomycetes</taxon>
        <taxon>Streptosporangiales</taxon>
        <taxon>Streptosporangiaceae</taxon>
        <taxon>Nonomuraea</taxon>
    </lineage>
</organism>
<evidence type="ECO:0000256" key="1">
    <source>
        <dbReference type="ARBA" id="ARBA00006479"/>
    </source>
</evidence>
<dbReference type="PROSITE" id="PS01125">
    <property type="entry name" value="ROK"/>
    <property type="match status" value="1"/>
</dbReference>
<comment type="caution">
    <text evidence="2">The sequence shown here is derived from an EMBL/GenBank/DDBJ whole genome shotgun (WGS) entry which is preliminary data.</text>
</comment>
<dbReference type="Pfam" id="PF00480">
    <property type="entry name" value="ROK"/>
    <property type="match status" value="1"/>
</dbReference>
<dbReference type="Gene3D" id="1.10.10.10">
    <property type="entry name" value="Winged helix-like DNA-binding domain superfamily/Winged helix DNA-binding domain"/>
    <property type="match status" value="1"/>
</dbReference>
<dbReference type="PANTHER" id="PTHR18964:SF149">
    <property type="entry name" value="BIFUNCTIONAL UDP-N-ACETYLGLUCOSAMINE 2-EPIMERASE_N-ACETYLMANNOSAMINE KINASE"/>
    <property type="match status" value="1"/>
</dbReference>
<accession>A0A5S4H7M9</accession>